<dbReference type="CDD" id="cd00198">
    <property type="entry name" value="vWFA"/>
    <property type="match status" value="1"/>
</dbReference>
<dbReference type="InterPro" id="IPR002035">
    <property type="entry name" value="VWF_A"/>
</dbReference>
<proteinExistence type="predicted"/>
<evidence type="ECO:0000313" key="3">
    <source>
        <dbReference type="EMBL" id="SLN60392.1"/>
    </source>
</evidence>
<accession>A0A1Y5TC49</accession>
<keyword evidence="4" id="KW-1185">Reference proteome</keyword>
<keyword evidence="1" id="KW-0732">Signal</keyword>
<dbReference type="Pfam" id="PF06707">
    <property type="entry name" value="DUF1194"/>
    <property type="match status" value="1"/>
</dbReference>
<dbReference type="Gene3D" id="3.40.50.410">
    <property type="entry name" value="von Willebrand factor, type A domain"/>
    <property type="match status" value="1"/>
</dbReference>
<evidence type="ECO:0000313" key="4">
    <source>
        <dbReference type="Proteomes" id="UP000193827"/>
    </source>
</evidence>
<dbReference type="SUPFAM" id="SSF53300">
    <property type="entry name" value="vWA-like"/>
    <property type="match status" value="1"/>
</dbReference>
<gene>
    <name evidence="3" type="ORF">PEL8287_03282</name>
</gene>
<protein>
    <submittedName>
        <fullName evidence="3">von Willebrand factor type A domain protein</fullName>
    </submittedName>
</protein>
<dbReference type="PROSITE" id="PS50234">
    <property type="entry name" value="VWFA"/>
    <property type="match status" value="1"/>
</dbReference>
<feature type="domain" description="VWFA" evidence="2">
    <location>
        <begin position="37"/>
        <end position="229"/>
    </location>
</feature>
<feature type="signal peptide" evidence="1">
    <location>
        <begin position="1"/>
        <end position="18"/>
    </location>
</feature>
<name>A0A1Y5TC49_9RHOB</name>
<organism evidence="3 4">
    <name type="scientific">Roseovarius litorisediminis</name>
    <dbReference type="NCBI Taxonomy" id="1312363"/>
    <lineage>
        <taxon>Bacteria</taxon>
        <taxon>Pseudomonadati</taxon>
        <taxon>Pseudomonadota</taxon>
        <taxon>Alphaproteobacteria</taxon>
        <taxon>Rhodobacterales</taxon>
        <taxon>Roseobacteraceae</taxon>
        <taxon>Roseovarius</taxon>
    </lineage>
</organism>
<dbReference type="EMBL" id="FWFL01000009">
    <property type="protein sequence ID" value="SLN60392.1"/>
    <property type="molecule type" value="Genomic_DNA"/>
</dbReference>
<dbReference type="Proteomes" id="UP000193827">
    <property type="component" value="Unassembled WGS sequence"/>
</dbReference>
<feature type="chain" id="PRO_5012193121" evidence="1">
    <location>
        <begin position="19"/>
        <end position="249"/>
    </location>
</feature>
<evidence type="ECO:0000259" key="2">
    <source>
        <dbReference type="PROSITE" id="PS50234"/>
    </source>
</evidence>
<sequence length="249" mass="26706">MRPANIIRSWLCSGPLCALVVAVSGAVARADAQMELHLVLAFDVSASVNDDEFDLQRSGTADALRAPPVVAAIDQAPGGVAIAIIQWSSVTRQALGLDWVALHSDKDVLKYADTVDAMPRRLPGGGTMIHSGLAYAGRLLDAAPGYARRQVIDLSGNGRSDNLDLMLEARDRLVSRGVVINALAVEELNNDLTSYFNRHLIGGPNAFVVTADEFEDFTTAMKIKLLREISGAMFSERPVLQGDPVVALR</sequence>
<dbReference type="AlphaFoldDB" id="A0A1Y5TC49"/>
<dbReference type="InterPro" id="IPR010607">
    <property type="entry name" value="DUF1194"/>
</dbReference>
<dbReference type="InterPro" id="IPR036465">
    <property type="entry name" value="vWFA_dom_sf"/>
</dbReference>
<reference evidence="3 4" key="1">
    <citation type="submission" date="2017-03" db="EMBL/GenBank/DDBJ databases">
        <authorList>
            <person name="Afonso C.L."/>
            <person name="Miller P.J."/>
            <person name="Scott M.A."/>
            <person name="Spackman E."/>
            <person name="Goraichik I."/>
            <person name="Dimitrov K.M."/>
            <person name="Suarez D.L."/>
            <person name="Swayne D.E."/>
        </authorList>
    </citation>
    <scope>NUCLEOTIDE SEQUENCE [LARGE SCALE GENOMIC DNA]</scope>
    <source>
        <strain evidence="3 4">CECT 8287</strain>
    </source>
</reference>
<evidence type="ECO:0000256" key="1">
    <source>
        <dbReference type="SAM" id="SignalP"/>
    </source>
</evidence>
<dbReference type="SMART" id="SM00327">
    <property type="entry name" value="VWA"/>
    <property type="match status" value="1"/>
</dbReference>